<reference evidence="1 2" key="1">
    <citation type="submission" date="2020-09" db="EMBL/GenBank/DDBJ databases">
        <title>De no assembly of potato wild relative species, Solanum commersonii.</title>
        <authorList>
            <person name="Cho K."/>
        </authorList>
    </citation>
    <scope>NUCLEOTIDE SEQUENCE [LARGE SCALE GENOMIC DNA]</scope>
    <source>
        <strain evidence="1">LZ3.2</strain>
        <tissue evidence="1">Leaf</tissue>
    </source>
</reference>
<dbReference type="AlphaFoldDB" id="A0A9J5ZT23"/>
<dbReference type="EMBL" id="JACXVP010000003">
    <property type="protein sequence ID" value="KAG5615382.1"/>
    <property type="molecule type" value="Genomic_DNA"/>
</dbReference>
<sequence>MPTMESALPEVGSNGWRSTTHHVVSGALPATLENLEDRMMSTLGRTHNLIRSPSGLIRCAAWAFDGMHGLCVLRRWAPTKTRRRHLWGDPMTLRAFKSIGLYSFGVETAVISDEWRVLELLLWLTLGAARMGHIRPYTTRHYQ</sequence>
<comment type="caution">
    <text evidence="1">The sequence shown here is derived from an EMBL/GenBank/DDBJ whole genome shotgun (WGS) entry which is preliminary data.</text>
</comment>
<protein>
    <submittedName>
        <fullName evidence="1">Uncharacterized protein</fullName>
    </submittedName>
</protein>
<name>A0A9J5ZT23_SOLCO</name>
<dbReference type="Proteomes" id="UP000824120">
    <property type="component" value="Chromosome 3"/>
</dbReference>
<organism evidence="1 2">
    <name type="scientific">Solanum commersonii</name>
    <name type="common">Commerson's wild potato</name>
    <name type="synonym">Commerson's nightshade</name>
    <dbReference type="NCBI Taxonomy" id="4109"/>
    <lineage>
        <taxon>Eukaryota</taxon>
        <taxon>Viridiplantae</taxon>
        <taxon>Streptophyta</taxon>
        <taxon>Embryophyta</taxon>
        <taxon>Tracheophyta</taxon>
        <taxon>Spermatophyta</taxon>
        <taxon>Magnoliopsida</taxon>
        <taxon>eudicotyledons</taxon>
        <taxon>Gunneridae</taxon>
        <taxon>Pentapetalae</taxon>
        <taxon>asterids</taxon>
        <taxon>lamiids</taxon>
        <taxon>Solanales</taxon>
        <taxon>Solanaceae</taxon>
        <taxon>Solanoideae</taxon>
        <taxon>Solaneae</taxon>
        <taxon>Solanum</taxon>
    </lineage>
</organism>
<evidence type="ECO:0000313" key="2">
    <source>
        <dbReference type="Proteomes" id="UP000824120"/>
    </source>
</evidence>
<evidence type="ECO:0000313" key="1">
    <source>
        <dbReference type="EMBL" id="KAG5615382.1"/>
    </source>
</evidence>
<dbReference type="OrthoDB" id="1327069at2759"/>
<proteinExistence type="predicted"/>
<gene>
    <name evidence="1" type="ORF">H5410_015206</name>
</gene>
<keyword evidence="2" id="KW-1185">Reference proteome</keyword>
<accession>A0A9J5ZT23</accession>